<evidence type="ECO:0000256" key="5">
    <source>
        <dbReference type="ARBA" id="ARBA00023157"/>
    </source>
</evidence>
<keyword evidence="7" id="KW-1185">Reference proteome</keyword>
<protein>
    <submittedName>
        <fullName evidence="8">Trypsin-1-like</fullName>
    </submittedName>
</protein>
<dbReference type="AlphaFoldDB" id="A0AAJ6YVL2"/>
<dbReference type="SUPFAM" id="SSF50494">
    <property type="entry name" value="Trypsin-like serine proteases"/>
    <property type="match status" value="1"/>
</dbReference>
<keyword evidence="2" id="KW-0645">Protease</keyword>
<dbReference type="GeneID" id="105368023"/>
<dbReference type="Proteomes" id="UP000695007">
    <property type="component" value="Unplaced"/>
</dbReference>
<dbReference type="PROSITE" id="PS50240">
    <property type="entry name" value="TRYPSIN_DOM"/>
    <property type="match status" value="1"/>
</dbReference>
<dbReference type="GO" id="GO:0005576">
    <property type="term" value="C:extracellular region"/>
    <property type="evidence" value="ECO:0007669"/>
    <property type="project" value="UniProtKB-SubCell"/>
</dbReference>
<dbReference type="FunFam" id="2.40.10.10:FF:000036">
    <property type="entry name" value="Trypsin beta"/>
    <property type="match status" value="1"/>
</dbReference>
<reference evidence="8" key="1">
    <citation type="submission" date="2025-08" db="UniProtKB">
        <authorList>
            <consortium name="RefSeq"/>
        </authorList>
    </citation>
    <scope>IDENTIFICATION</scope>
</reference>
<dbReference type="InterPro" id="IPR043504">
    <property type="entry name" value="Peptidase_S1_PA_chymotrypsin"/>
</dbReference>
<dbReference type="InterPro" id="IPR009003">
    <property type="entry name" value="Peptidase_S1_PA"/>
</dbReference>
<name>A0AAJ6YVL2_9HYME</name>
<evidence type="ECO:0000313" key="8">
    <source>
        <dbReference type="RefSeq" id="XP_011505215.1"/>
    </source>
</evidence>
<gene>
    <name evidence="8" type="primary">LOC105368023</name>
</gene>
<dbReference type="InterPro" id="IPR033116">
    <property type="entry name" value="TRYPSIN_SER"/>
</dbReference>
<evidence type="ECO:0000313" key="7">
    <source>
        <dbReference type="Proteomes" id="UP000695007"/>
    </source>
</evidence>
<dbReference type="InterPro" id="IPR050430">
    <property type="entry name" value="Peptidase_S1"/>
</dbReference>
<evidence type="ECO:0000256" key="3">
    <source>
        <dbReference type="ARBA" id="ARBA00022801"/>
    </source>
</evidence>
<dbReference type="PANTHER" id="PTHR24276">
    <property type="entry name" value="POLYSERASE-RELATED"/>
    <property type="match status" value="1"/>
</dbReference>
<comment type="subcellular location">
    <subcellularLocation>
        <location evidence="1">Secreted</location>
        <location evidence="1">Extracellular space</location>
    </subcellularLocation>
</comment>
<evidence type="ECO:0000256" key="4">
    <source>
        <dbReference type="ARBA" id="ARBA00022825"/>
    </source>
</evidence>
<evidence type="ECO:0000256" key="1">
    <source>
        <dbReference type="ARBA" id="ARBA00004239"/>
    </source>
</evidence>
<dbReference type="KEGG" id="csol:105368023"/>
<keyword evidence="5" id="KW-1015">Disulfide bond</keyword>
<proteinExistence type="predicted"/>
<dbReference type="GO" id="GO:0004252">
    <property type="term" value="F:serine-type endopeptidase activity"/>
    <property type="evidence" value="ECO:0007669"/>
    <property type="project" value="InterPro"/>
</dbReference>
<sequence length="99" mass="10923">MIGLPTKDINNGDIAILSGWGLTTYPYSGSSDHLQKISIPILKHYECSRYYPFSIEKEQFCTYNERGIGACHGDSGSPLVHNEVLVGISSFIIPCAQEE</sequence>
<dbReference type="GO" id="GO:0006508">
    <property type="term" value="P:proteolysis"/>
    <property type="evidence" value="ECO:0007669"/>
    <property type="project" value="UniProtKB-KW"/>
</dbReference>
<accession>A0AAJ6YVL2</accession>
<dbReference type="InterPro" id="IPR001254">
    <property type="entry name" value="Trypsin_dom"/>
</dbReference>
<feature type="domain" description="Peptidase S1" evidence="6">
    <location>
        <begin position="1"/>
        <end position="99"/>
    </location>
</feature>
<dbReference type="Pfam" id="PF00089">
    <property type="entry name" value="Trypsin"/>
    <property type="match status" value="1"/>
</dbReference>
<keyword evidence="4" id="KW-0720">Serine protease</keyword>
<dbReference type="RefSeq" id="XP_011505215.1">
    <property type="nucleotide sequence ID" value="XM_011506913.1"/>
</dbReference>
<organism evidence="7 8">
    <name type="scientific">Ceratosolen solmsi marchali</name>
    <dbReference type="NCBI Taxonomy" id="326594"/>
    <lineage>
        <taxon>Eukaryota</taxon>
        <taxon>Metazoa</taxon>
        <taxon>Ecdysozoa</taxon>
        <taxon>Arthropoda</taxon>
        <taxon>Hexapoda</taxon>
        <taxon>Insecta</taxon>
        <taxon>Pterygota</taxon>
        <taxon>Neoptera</taxon>
        <taxon>Endopterygota</taxon>
        <taxon>Hymenoptera</taxon>
        <taxon>Apocrita</taxon>
        <taxon>Proctotrupomorpha</taxon>
        <taxon>Chalcidoidea</taxon>
        <taxon>Agaonidae</taxon>
        <taxon>Agaoninae</taxon>
        <taxon>Ceratosolen</taxon>
    </lineage>
</organism>
<evidence type="ECO:0000259" key="6">
    <source>
        <dbReference type="PROSITE" id="PS50240"/>
    </source>
</evidence>
<evidence type="ECO:0000256" key="2">
    <source>
        <dbReference type="ARBA" id="ARBA00022670"/>
    </source>
</evidence>
<dbReference type="PROSITE" id="PS00135">
    <property type="entry name" value="TRYPSIN_SER"/>
    <property type="match status" value="1"/>
</dbReference>
<dbReference type="Gene3D" id="2.40.10.10">
    <property type="entry name" value="Trypsin-like serine proteases"/>
    <property type="match status" value="1"/>
</dbReference>
<keyword evidence="3" id="KW-0378">Hydrolase</keyword>
<dbReference type="PANTHER" id="PTHR24276:SF98">
    <property type="entry name" value="FI18310P1-RELATED"/>
    <property type="match status" value="1"/>
</dbReference>